<dbReference type="STRING" id="1618350.UR67_C0006G0040"/>
<name>A0A0G0BJ49_UNCC3</name>
<dbReference type="Proteomes" id="UP000034581">
    <property type="component" value="Unassembled WGS sequence"/>
</dbReference>
<dbReference type="AlphaFoldDB" id="A0A0G0BJ49"/>
<protein>
    <recommendedName>
        <fullName evidence="3">Alpha/beta hydrolase</fullName>
    </recommendedName>
</protein>
<evidence type="ECO:0000313" key="2">
    <source>
        <dbReference type="Proteomes" id="UP000034581"/>
    </source>
</evidence>
<dbReference type="EMBL" id="LBQB01000006">
    <property type="protein sequence ID" value="KKP69473.1"/>
    <property type="molecule type" value="Genomic_DNA"/>
</dbReference>
<accession>A0A0G0BJ49</accession>
<dbReference type="SUPFAM" id="SSF53474">
    <property type="entry name" value="alpha/beta-Hydrolases"/>
    <property type="match status" value="1"/>
</dbReference>
<organism evidence="1 2">
    <name type="scientific">candidate division CPR3 bacterium GW2011_GWF2_35_18</name>
    <dbReference type="NCBI Taxonomy" id="1618350"/>
    <lineage>
        <taxon>Bacteria</taxon>
        <taxon>Bacteria division CPR3</taxon>
    </lineage>
</organism>
<gene>
    <name evidence="1" type="ORF">UR67_C0006G0040</name>
</gene>
<evidence type="ECO:0008006" key="3">
    <source>
        <dbReference type="Google" id="ProtNLM"/>
    </source>
</evidence>
<reference evidence="1 2" key="1">
    <citation type="journal article" date="2015" name="Nature">
        <title>rRNA introns, odd ribosomes, and small enigmatic genomes across a large radiation of phyla.</title>
        <authorList>
            <person name="Brown C.T."/>
            <person name="Hug L.A."/>
            <person name="Thomas B.C."/>
            <person name="Sharon I."/>
            <person name="Castelle C.J."/>
            <person name="Singh A."/>
            <person name="Wilkins M.J."/>
            <person name="Williams K.H."/>
            <person name="Banfield J.F."/>
        </authorList>
    </citation>
    <scope>NUCLEOTIDE SEQUENCE [LARGE SCALE GENOMIC DNA]</scope>
</reference>
<sequence length="197" mass="22082">MSQVHYVIIIPGLSNDTTKVKIATSFWRKYNLQPLIYPFNWHKKNTDFTESLSKLLNLISKLSQNQNKVSLVGCSAGGSTVLNAFYKNNNVYKIVNVCGRLRKGMQKGFRSYGTRTKSSKLFAESVELCEKRIDNLSEIDKKRIMTIRPLLGDELVPGNTATIIGAQNITLPTGEHLLTIGAALTIFGKRIIDFLKD</sequence>
<evidence type="ECO:0000313" key="1">
    <source>
        <dbReference type="EMBL" id="KKP69473.1"/>
    </source>
</evidence>
<comment type="caution">
    <text evidence="1">The sequence shown here is derived from an EMBL/GenBank/DDBJ whole genome shotgun (WGS) entry which is preliminary data.</text>
</comment>
<proteinExistence type="predicted"/>
<dbReference type="InterPro" id="IPR029058">
    <property type="entry name" value="AB_hydrolase_fold"/>
</dbReference>
<dbReference type="Gene3D" id="3.40.50.1820">
    <property type="entry name" value="alpha/beta hydrolase"/>
    <property type="match status" value="1"/>
</dbReference>